<protein>
    <submittedName>
        <fullName evidence="1">Uncharacterized protein</fullName>
    </submittedName>
</protein>
<dbReference type="Proteomes" id="UP000811246">
    <property type="component" value="Chromosome 2"/>
</dbReference>
<sequence>MAHCRLHPWAMPTYTVLDSAIATPWKLASHCMLQHYRSQHPSWSVTTILNHKEVPCKAQARGQFRVAQPLRPYFGIVLIFHSHQTLSLPLLRFHFPCIFLTLLRF</sequence>
<organism evidence="1 2">
    <name type="scientific">Carya illinoinensis</name>
    <name type="common">Pecan</name>
    <dbReference type="NCBI Taxonomy" id="32201"/>
    <lineage>
        <taxon>Eukaryota</taxon>
        <taxon>Viridiplantae</taxon>
        <taxon>Streptophyta</taxon>
        <taxon>Embryophyta</taxon>
        <taxon>Tracheophyta</taxon>
        <taxon>Spermatophyta</taxon>
        <taxon>Magnoliopsida</taxon>
        <taxon>eudicotyledons</taxon>
        <taxon>Gunneridae</taxon>
        <taxon>Pentapetalae</taxon>
        <taxon>rosids</taxon>
        <taxon>fabids</taxon>
        <taxon>Fagales</taxon>
        <taxon>Juglandaceae</taxon>
        <taxon>Carya</taxon>
    </lineage>
</organism>
<accession>A0A922JZL1</accession>
<reference evidence="1" key="1">
    <citation type="submission" date="2021-01" db="EMBL/GenBank/DDBJ databases">
        <authorList>
            <person name="Lovell J.T."/>
            <person name="Bentley N."/>
            <person name="Bhattarai G."/>
            <person name="Jenkins J.W."/>
            <person name="Sreedasyam A."/>
            <person name="Alarcon Y."/>
            <person name="Bock C."/>
            <person name="Boston L."/>
            <person name="Carlson J."/>
            <person name="Cervantes K."/>
            <person name="Clermont K."/>
            <person name="Krom N."/>
            <person name="Kubenka K."/>
            <person name="Mamidi S."/>
            <person name="Mattison C."/>
            <person name="Monteros M."/>
            <person name="Pisani C."/>
            <person name="Plott C."/>
            <person name="Rajasekar S."/>
            <person name="Rhein H.S."/>
            <person name="Rohla C."/>
            <person name="Song M."/>
            <person name="Hilaire R.S."/>
            <person name="Shu S."/>
            <person name="Wells L."/>
            <person name="Wang X."/>
            <person name="Webber J."/>
            <person name="Heerema R.J."/>
            <person name="Klein P."/>
            <person name="Conner P."/>
            <person name="Grauke L."/>
            <person name="Grimwood J."/>
            <person name="Schmutz J."/>
            <person name="Randall J.J."/>
        </authorList>
    </citation>
    <scope>NUCLEOTIDE SEQUENCE</scope>
    <source>
        <tissue evidence="1">Leaf</tissue>
    </source>
</reference>
<dbReference type="EMBL" id="CM031826">
    <property type="protein sequence ID" value="KAG6725989.1"/>
    <property type="molecule type" value="Genomic_DNA"/>
</dbReference>
<evidence type="ECO:0000313" key="1">
    <source>
        <dbReference type="EMBL" id="KAG6725990.1"/>
    </source>
</evidence>
<dbReference type="AlphaFoldDB" id="A0A922JZL1"/>
<dbReference type="EMBL" id="CM031826">
    <property type="protein sequence ID" value="KAG6725990.1"/>
    <property type="molecule type" value="Genomic_DNA"/>
</dbReference>
<proteinExistence type="predicted"/>
<name>A0A922JZL1_CARIL</name>
<gene>
    <name evidence="1" type="ORF">I3842_02G058300</name>
</gene>
<evidence type="ECO:0000313" key="2">
    <source>
        <dbReference type="Proteomes" id="UP000811246"/>
    </source>
</evidence>
<comment type="caution">
    <text evidence="1">The sequence shown here is derived from an EMBL/GenBank/DDBJ whole genome shotgun (WGS) entry which is preliminary data.</text>
</comment>